<dbReference type="Proteomes" id="UP001189429">
    <property type="component" value="Unassembled WGS sequence"/>
</dbReference>
<dbReference type="Gene3D" id="3.40.50.2000">
    <property type="entry name" value="Glycogen Phosphorylase B"/>
    <property type="match status" value="1"/>
</dbReference>
<feature type="non-terminal residue" evidence="3">
    <location>
        <position position="415"/>
    </location>
</feature>
<proteinExistence type="predicted"/>
<organism evidence="3 4">
    <name type="scientific">Prorocentrum cordatum</name>
    <dbReference type="NCBI Taxonomy" id="2364126"/>
    <lineage>
        <taxon>Eukaryota</taxon>
        <taxon>Sar</taxon>
        <taxon>Alveolata</taxon>
        <taxon>Dinophyceae</taxon>
        <taxon>Prorocentrales</taxon>
        <taxon>Prorocentraceae</taxon>
        <taxon>Prorocentrum</taxon>
    </lineage>
</organism>
<feature type="region of interest" description="Disordered" evidence="1">
    <location>
        <begin position="289"/>
        <end position="415"/>
    </location>
</feature>
<dbReference type="SUPFAM" id="SSF53756">
    <property type="entry name" value="UDP-Glycosyltransferase/glycogen phosphorylase"/>
    <property type="match status" value="1"/>
</dbReference>
<evidence type="ECO:0000313" key="3">
    <source>
        <dbReference type="EMBL" id="CAK0860746.1"/>
    </source>
</evidence>
<feature type="compositionally biased region" description="Basic residues" evidence="1">
    <location>
        <begin position="327"/>
        <end position="338"/>
    </location>
</feature>
<keyword evidence="4" id="KW-1185">Reference proteome</keyword>
<sequence>MIITRGTRGDVQPYVALARGLVGKGCEVTLVTELAWRPFILGATRDLRPGSLHFRPSGGNTMRQTQSTLAVTALRWGQHLDSIQALALSQSEKNFFDSEGCFFYWAWEERPDFIVFGFTVTEIAMIISEALEIPLVGFFLQPVHEIQRRDENPTRVVDQLLGPVREGIDSAEFNAALMQIMERLPDGGITVNRMRRTRGLGRRPRGVYNFFLQYHELTTQRIPQVVPISDVVLGGQADQMRSEGMTLTSFIFLRSRSGGGLDRDVADFVDEAKSAGRKVAIMAFSSIRRAQSAEDPPGSRGGLRAVPCGRAARGPPDPSHDRDGRRAGLRPRGPRRRAAPQGGAPREGAAAAGAAQGCGLRGAVPAARRRGRPRRAWHHFGGACRGHPGGGQRDPAAGPALLGRARAGPRHRARG</sequence>
<reference evidence="3" key="1">
    <citation type="submission" date="2023-10" db="EMBL/GenBank/DDBJ databases">
        <authorList>
            <person name="Chen Y."/>
            <person name="Shah S."/>
            <person name="Dougan E. K."/>
            <person name="Thang M."/>
            <person name="Chan C."/>
        </authorList>
    </citation>
    <scope>NUCLEOTIDE SEQUENCE [LARGE SCALE GENOMIC DNA]</scope>
</reference>
<feature type="compositionally biased region" description="Low complexity" evidence="1">
    <location>
        <begin position="395"/>
        <end position="406"/>
    </location>
</feature>
<feature type="compositionally biased region" description="Low complexity" evidence="1">
    <location>
        <begin position="339"/>
        <end position="366"/>
    </location>
</feature>
<feature type="compositionally biased region" description="Basic residues" evidence="1">
    <location>
        <begin position="367"/>
        <end position="378"/>
    </location>
</feature>
<comment type="caution">
    <text evidence="3">The sequence shown here is derived from an EMBL/GenBank/DDBJ whole genome shotgun (WGS) entry which is preliminary data.</text>
</comment>
<evidence type="ECO:0000256" key="1">
    <source>
        <dbReference type="SAM" id="MobiDB-lite"/>
    </source>
</evidence>
<protein>
    <recommendedName>
        <fullName evidence="2">Glycosyltransferase family 28 N-terminal domain-containing protein</fullName>
    </recommendedName>
</protein>
<feature type="domain" description="Glycosyltransferase family 28 N-terminal" evidence="2">
    <location>
        <begin position="2"/>
        <end position="40"/>
    </location>
</feature>
<name>A0ABN9ULI7_9DINO</name>
<evidence type="ECO:0000313" key="4">
    <source>
        <dbReference type="Proteomes" id="UP001189429"/>
    </source>
</evidence>
<gene>
    <name evidence="3" type="ORF">PCOR1329_LOCUS49630</name>
</gene>
<accession>A0ABN9ULI7</accession>
<dbReference type="Pfam" id="PF03033">
    <property type="entry name" value="Glyco_transf_28"/>
    <property type="match status" value="1"/>
</dbReference>
<dbReference type="InterPro" id="IPR004276">
    <property type="entry name" value="GlycoTrans_28_N"/>
</dbReference>
<dbReference type="EMBL" id="CAUYUJ010016009">
    <property type="protein sequence ID" value="CAK0860746.1"/>
    <property type="molecule type" value="Genomic_DNA"/>
</dbReference>
<feature type="compositionally biased region" description="Gly residues" evidence="1">
    <location>
        <begin position="383"/>
        <end position="392"/>
    </location>
</feature>
<evidence type="ECO:0000259" key="2">
    <source>
        <dbReference type="Pfam" id="PF03033"/>
    </source>
</evidence>